<dbReference type="InterPro" id="IPR036388">
    <property type="entry name" value="WH-like_DNA-bd_sf"/>
</dbReference>
<dbReference type="Gene3D" id="2.60.40.10">
    <property type="entry name" value="Immunoglobulins"/>
    <property type="match status" value="1"/>
</dbReference>
<organism evidence="3 4">
    <name type="scientific">Flammeovirga agarivorans</name>
    <dbReference type="NCBI Taxonomy" id="2726742"/>
    <lineage>
        <taxon>Bacteria</taxon>
        <taxon>Pseudomonadati</taxon>
        <taxon>Bacteroidota</taxon>
        <taxon>Cytophagia</taxon>
        <taxon>Cytophagales</taxon>
        <taxon>Flammeovirgaceae</taxon>
        <taxon>Flammeovirga</taxon>
    </lineage>
</organism>
<feature type="domain" description="HTH luxR-type" evidence="2">
    <location>
        <begin position="883"/>
        <end position="940"/>
    </location>
</feature>
<keyword evidence="1" id="KW-1133">Transmembrane helix</keyword>
<proteinExistence type="predicted"/>
<dbReference type="SUPFAM" id="SSF63829">
    <property type="entry name" value="Calcium-dependent phosphotriesterase"/>
    <property type="match status" value="1"/>
</dbReference>
<dbReference type="InterPro" id="IPR011123">
    <property type="entry name" value="Y_Y_Y"/>
</dbReference>
<keyword evidence="1" id="KW-0472">Membrane</keyword>
<dbReference type="RefSeq" id="WP_168885530.1">
    <property type="nucleotide sequence ID" value="NZ_JABAIL010000015.1"/>
</dbReference>
<keyword evidence="1" id="KW-0812">Transmembrane</keyword>
<evidence type="ECO:0000313" key="3">
    <source>
        <dbReference type="EMBL" id="NLR94822.1"/>
    </source>
</evidence>
<dbReference type="InterPro" id="IPR015943">
    <property type="entry name" value="WD40/YVTN_repeat-like_dom_sf"/>
</dbReference>
<dbReference type="Pfam" id="PF00196">
    <property type="entry name" value="GerE"/>
    <property type="match status" value="1"/>
</dbReference>
<dbReference type="EMBL" id="JABAIL010000015">
    <property type="protein sequence ID" value="NLR94822.1"/>
    <property type="molecule type" value="Genomic_DNA"/>
</dbReference>
<name>A0A7X8SRA4_9BACT</name>
<reference evidence="3 4" key="1">
    <citation type="submission" date="2020-04" db="EMBL/GenBank/DDBJ databases">
        <title>Flammeovirga sp. SR4, a novel species isolated from seawater.</title>
        <authorList>
            <person name="Wang X."/>
        </authorList>
    </citation>
    <scope>NUCLEOTIDE SEQUENCE [LARGE SCALE GENOMIC DNA]</scope>
    <source>
        <strain evidence="3 4">SR4</strain>
    </source>
</reference>
<feature type="transmembrane region" description="Helical" evidence="1">
    <location>
        <begin position="737"/>
        <end position="759"/>
    </location>
</feature>
<protein>
    <recommendedName>
        <fullName evidence="2">HTH luxR-type domain-containing protein</fullName>
    </recommendedName>
</protein>
<dbReference type="InterPro" id="IPR000792">
    <property type="entry name" value="Tscrpt_reg_LuxR_C"/>
</dbReference>
<dbReference type="AlphaFoldDB" id="A0A7X8SRA4"/>
<sequence length="954" mass="109950">MITRLYILLLLLFNFLTAFSSNEHYGIPIVNRYSASEYGAGSQNWGISQNEDGFIYIANNFGLLEFNGVNWNTFTMNKGNNNLKSVLAINKRIYVGGQHEFGYFERNTKHELKYVSLLPLIDSKEEFDEIWNIYSGRNDNEIIFCSHRKVFRFDGSKITSITPPQNIFYTFYINGDFISSSPEIGLLNWNNKRILPQYKGTKLLKGHMVRSIINFPNGLLLALSHDGKLLMNSGDGFEPWATDTWDTFKDAKINSALLLKDNSLAIATQNDGVYILDEEGKVQLHINKKNGLSDMSVYQIFQDQTENLWLAHRNGLSYIEIHSPFSLINEQIGIDGGGYAASFFQNTLYLGTSNGVFKYDPKGPFLEPNYNKINIGHTYNLTVSNGYLFQGQHEGLYALKDTKNDIVTSNKGAWNAIYIPEKDAYLQGAYDGLLIHRFKNGQWNTQKLKGFNESCRLIKVDNYNTIWMSHGFKGVFRLKIDYSTNQITKADFYGKEKGFYSNVLINLFTVNNELIFCGENGVYTYDQKSDRFIIHELYTKLLGTERVSSLTNDEEGNLYFIQNNKVGAVYSPKSNSPYVERQLFERINKYISDDLESIIVIDPSNVLITAKEGFIRYNPRFKQVVHNNIPLSITQFSSSNGIDYKNELNEGADIKINYANNDISFSYATPFFDGLEYNSYQTFLEGFDKLPKPWNTQPNISYTNLKEGEYTFQVTSKNIYGEVSKMQKVKFTILAPWYRTSFAYLIYLILTAGFVFLITRISKKRYSKKWLSILGQKEQQIEDQDGTIKKLLDEKHHQEIDFKNKELALSAFHLSQRNALLTSIKTDLIKVSTSAEDVRTSKELHHLAVRISKEIDDEKDWARFKDHFNLIHSDFFEYFKENYPQLSTQELKICAYIKMNMSTKDIANALNLSVRGVETSRYRLRKKLNLEKGENLLDFIAQVETQVEMDQSQN</sequence>
<dbReference type="SUPFAM" id="SSF46894">
    <property type="entry name" value="C-terminal effector domain of the bipartite response regulators"/>
    <property type="match status" value="1"/>
</dbReference>
<evidence type="ECO:0000256" key="1">
    <source>
        <dbReference type="SAM" id="Phobius"/>
    </source>
</evidence>
<gene>
    <name evidence="3" type="ORF">HGP29_26690</name>
</gene>
<dbReference type="InterPro" id="IPR013783">
    <property type="entry name" value="Ig-like_fold"/>
</dbReference>
<evidence type="ECO:0000313" key="4">
    <source>
        <dbReference type="Proteomes" id="UP000585050"/>
    </source>
</evidence>
<dbReference type="CDD" id="cd00146">
    <property type="entry name" value="PKD"/>
    <property type="match status" value="1"/>
</dbReference>
<dbReference type="SMART" id="SM00421">
    <property type="entry name" value="HTH_LUXR"/>
    <property type="match status" value="1"/>
</dbReference>
<dbReference type="InterPro" id="IPR016032">
    <property type="entry name" value="Sig_transdc_resp-reg_C-effctor"/>
</dbReference>
<dbReference type="Gene3D" id="2.130.10.10">
    <property type="entry name" value="YVTN repeat-like/Quinoprotein amine dehydrogenase"/>
    <property type="match status" value="2"/>
</dbReference>
<dbReference type="Proteomes" id="UP000585050">
    <property type="component" value="Unassembled WGS sequence"/>
</dbReference>
<keyword evidence="4" id="KW-1185">Reference proteome</keyword>
<dbReference type="GO" id="GO:0003677">
    <property type="term" value="F:DNA binding"/>
    <property type="evidence" value="ECO:0007669"/>
    <property type="project" value="InterPro"/>
</dbReference>
<evidence type="ECO:0000259" key="2">
    <source>
        <dbReference type="SMART" id="SM00421"/>
    </source>
</evidence>
<dbReference type="Pfam" id="PF07495">
    <property type="entry name" value="Y_Y_Y"/>
    <property type="match status" value="1"/>
</dbReference>
<dbReference type="GO" id="GO:0006355">
    <property type="term" value="P:regulation of DNA-templated transcription"/>
    <property type="evidence" value="ECO:0007669"/>
    <property type="project" value="InterPro"/>
</dbReference>
<comment type="caution">
    <text evidence="3">The sequence shown here is derived from an EMBL/GenBank/DDBJ whole genome shotgun (WGS) entry which is preliminary data.</text>
</comment>
<dbReference type="Gene3D" id="1.10.10.10">
    <property type="entry name" value="Winged helix-like DNA-binding domain superfamily/Winged helix DNA-binding domain"/>
    <property type="match status" value="1"/>
</dbReference>
<accession>A0A7X8SRA4</accession>